<dbReference type="Gene3D" id="3.90.230.10">
    <property type="entry name" value="Creatinase/methionine aminopeptidase superfamily"/>
    <property type="match status" value="1"/>
</dbReference>
<evidence type="ECO:0000256" key="1">
    <source>
        <dbReference type="ARBA" id="ARBA00007319"/>
    </source>
</evidence>
<dbReference type="InterPro" id="IPR036388">
    <property type="entry name" value="WH-like_DNA-bd_sf"/>
</dbReference>
<dbReference type="InterPro" id="IPR036390">
    <property type="entry name" value="WH_DNA-bd_sf"/>
</dbReference>
<reference evidence="3" key="1">
    <citation type="submission" date="2020-05" db="EMBL/GenBank/DDBJ databases">
        <title>Phylogenomic resolution of chytrid fungi.</title>
        <authorList>
            <person name="Stajich J.E."/>
            <person name="Amses K."/>
            <person name="Simmons R."/>
            <person name="Seto K."/>
            <person name="Myers J."/>
            <person name="Bonds A."/>
            <person name="Quandt C.A."/>
            <person name="Barry K."/>
            <person name="Liu P."/>
            <person name="Grigoriev I."/>
            <person name="Longcore J.E."/>
            <person name="James T.Y."/>
        </authorList>
    </citation>
    <scope>NUCLEOTIDE SEQUENCE</scope>
    <source>
        <strain evidence="3">JEL0513</strain>
    </source>
</reference>
<dbReference type="PANTHER" id="PTHR10804:SF11">
    <property type="entry name" value="PROLIFERATION-ASSOCIATED PROTEIN 2G4"/>
    <property type="match status" value="1"/>
</dbReference>
<protein>
    <submittedName>
        <fullName evidence="3">Proliferation-associated protein 2G4</fullName>
    </submittedName>
</protein>
<dbReference type="EMBL" id="JADGJH010000165">
    <property type="protein sequence ID" value="KAJ3135394.1"/>
    <property type="molecule type" value="Genomic_DNA"/>
</dbReference>
<comment type="caution">
    <text evidence="3">The sequence shown here is derived from an EMBL/GenBank/DDBJ whole genome shotgun (WGS) entry which is preliminary data.</text>
</comment>
<evidence type="ECO:0000259" key="2">
    <source>
        <dbReference type="Pfam" id="PF00557"/>
    </source>
</evidence>
<dbReference type="InterPro" id="IPR047113">
    <property type="entry name" value="PA2G4/ARX1"/>
</dbReference>
<dbReference type="Proteomes" id="UP001211907">
    <property type="component" value="Unassembled WGS sequence"/>
</dbReference>
<gene>
    <name evidence="3" type="primary">PA2G4</name>
    <name evidence="3" type="ORF">HK100_002756</name>
</gene>
<dbReference type="SUPFAM" id="SSF55920">
    <property type="entry name" value="Creatinase/aminopeptidase"/>
    <property type="match status" value="1"/>
</dbReference>
<accession>A0AAD5XLC4</accession>
<feature type="domain" description="Peptidase M24" evidence="2">
    <location>
        <begin position="22"/>
        <end position="246"/>
    </location>
</feature>
<dbReference type="InterPro" id="IPR000994">
    <property type="entry name" value="Pept_M24"/>
</dbReference>
<dbReference type="PANTHER" id="PTHR10804">
    <property type="entry name" value="PROTEASE FAMILY M24 METHIONYL AMINOPEPTIDASE, AMINOPEPTIDASE P"/>
    <property type="match status" value="1"/>
</dbReference>
<proteinExistence type="inferred from homology"/>
<dbReference type="CDD" id="cd01089">
    <property type="entry name" value="PA2G4-like"/>
    <property type="match status" value="1"/>
</dbReference>
<dbReference type="InterPro" id="IPR036005">
    <property type="entry name" value="Creatinase/aminopeptidase-like"/>
</dbReference>
<comment type="similarity">
    <text evidence="1">Belongs to the peptidase M24 family.</text>
</comment>
<name>A0AAD5XLC4_9FUNG</name>
<evidence type="ECO:0000313" key="3">
    <source>
        <dbReference type="EMBL" id="KAJ3135394.1"/>
    </source>
</evidence>
<keyword evidence="4" id="KW-1185">Reference proteome</keyword>
<sequence>MSEEKVEVEVNENSLIPDTVTKYQTAADIANRALAKVVAASVAGAKVRDLTQLGDATILEGVKAVYAKKKDLAKGIAFPTCVSPNSIITCLSPIAQDAESIEPLKDGDVVRIELGAHIDGYAAMAAHTIVVGASKTSPIVGKKADLLTAAHTITEAALRLLKPGKTNYEVTDAIAKISAEYNVKPVQGMMSYQLLRNNVNSGSNLKRILLAPTDGQRKETKSVEFEEGDVFALDILLSTGEGVAKYNDTKRTTVFKKTERVFGLKTSSARATFSEIKKNFGDFPFAISNFEDETKAKLGLIEIEKQGLVEPFRVCYEKEGEDTVHIVLTVLLMPNGPLKITGPAWDSELVKSDIELKDEAIKDLLKQAVRKSNKKKSNK</sequence>
<dbReference type="Pfam" id="PF00557">
    <property type="entry name" value="Peptidase_M24"/>
    <property type="match status" value="1"/>
</dbReference>
<dbReference type="FunFam" id="1.10.10.10:FF:000029">
    <property type="entry name" value="Proliferation-associated 2G4, a"/>
    <property type="match status" value="1"/>
</dbReference>
<organism evidence="3 4">
    <name type="scientific">Physocladia obscura</name>
    <dbReference type="NCBI Taxonomy" id="109957"/>
    <lineage>
        <taxon>Eukaryota</taxon>
        <taxon>Fungi</taxon>
        <taxon>Fungi incertae sedis</taxon>
        <taxon>Chytridiomycota</taxon>
        <taxon>Chytridiomycota incertae sedis</taxon>
        <taxon>Chytridiomycetes</taxon>
        <taxon>Chytridiales</taxon>
        <taxon>Chytriomycetaceae</taxon>
        <taxon>Physocladia</taxon>
    </lineage>
</organism>
<dbReference type="SUPFAM" id="SSF46785">
    <property type="entry name" value="Winged helix' DNA-binding domain"/>
    <property type="match status" value="1"/>
</dbReference>
<evidence type="ECO:0000313" key="4">
    <source>
        <dbReference type="Proteomes" id="UP001211907"/>
    </source>
</evidence>
<dbReference type="AlphaFoldDB" id="A0AAD5XLC4"/>
<dbReference type="Gene3D" id="1.10.10.10">
    <property type="entry name" value="Winged helix-like DNA-binding domain superfamily/Winged helix DNA-binding domain"/>
    <property type="match status" value="1"/>
</dbReference>